<dbReference type="RefSeq" id="WP_012109200.1">
    <property type="nucleotide sequence ID" value="NC_009714.1"/>
</dbReference>
<dbReference type="InterPro" id="IPR036709">
    <property type="entry name" value="Autotransporte_beta_dom_sf"/>
</dbReference>
<dbReference type="STRING" id="360107.CHAB381_1348"/>
<protein>
    <submittedName>
        <fullName evidence="3">Putative high-molecular-weight surface-exposed protein</fullName>
    </submittedName>
</protein>
<dbReference type="GO" id="GO:0019867">
    <property type="term" value="C:outer membrane"/>
    <property type="evidence" value="ECO:0007669"/>
    <property type="project" value="InterPro"/>
</dbReference>
<keyword evidence="4" id="KW-1185">Reference proteome</keyword>
<feature type="chain" id="PRO_5002710711" evidence="1">
    <location>
        <begin position="39"/>
        <end position="803"/>
    </location>
</feature>
<dbReference type="AlphaFoldDB" id="A7I306"/>
<dbReference type="NCBIfam" id="TIGR01414">
    <property type="entry name" value="autotrans_barl"/>
    <property type="match status" value="1"/>
</dbReference>
<feature type="domain" description="Autotransporter" evidence="2">
    <location>
        <begin position="549"/>
        <end position="803"/>
    </location>
</feature>
<dbReference type="Proteomes" id="UP000002407">
    <property type="component" value="Chromosome"/>
</dbReference>
<dbReference type="EMBL" id="CP000776">
    <property type="protein sequence ID" value="ABS51306.1"/>
    <property type="molecule type" value="Genomic_DNA"/>
</dbReference>
<dbReference type="Gene3D" id="2.40.128.130">
    <property type="entry name" value="Autotransporter beta-domain"/>
    <property type="match status" value="1"/>
</dbReference>
<evidence type="ECO:0000313" key="3">
    <source>
        <dbReference type="EMBL" id="ABS51306.1"/>
    </source>
</evidence>
<organism evidence="3 4">
    <name type="scientific">Campylobacter hominis (strain ATCC BAA-381 / DSM 21671 / CCUG 45161 / LMG 19568 / NCTC 13146 / CH001A)</name>
    <dbReference type="NCBI Taxonomy" id="360107"/>
    <lineage>
        <taxon>Bacteria</taxon>
        <taxon>Pseudomonadati</taxon>
        <taxon>Campylobacterota</taxon>
        <taxon>Epsilonproteobacteria</taxon>
        <taxon>Campylobacterales</taxon>
        <taxon>Campylobacteraceae</taxon>
        <taxon>Campylobacter</taxon>
    </lineage>
</organism>
<dbReference type="KEGG" id="cha:CHAB381_1348"/>
<dbReference type="OrthoDB" id="5363525at2"/>
<feature type="signal peptide" evidence="1">
    <location>
        <begin position="1"/>
        <end position="38"/>
    </location>
</feature>
<dbReference type="SUPFAM" id="SSF103515">
    <property type="entry name" value="Autotransporter"/>
    <property type="match status" value="1"/>
</dbReference>
<dbReference type="PROSITE" id="PS51208">
    <property type="entry name" value="AUTOTRANSPORTER"/>
    <property type="match status" value="1"/>
</dbReference>
<reference evidence="4" key="1">
    <citation type="submission" date="2007-07" db="EMBL/GenBank/DDBJ databases">
        <title>Complete genome sequence of Campylobacter hominis ATCC BAA-381, a commensal isolated from the human gastrointestinal tract.</title>
        <authorList>
            <person name="Fouts D.E."/>
            <person name="Mongodin E.F."/>
            <person name="Puiu D."/>
            <person name="Sebastian Y."/>
            <person name="Miller W.G."/>
            <person name="Mandrell R.E."/>
            <person name="Nelson K.E."/>
        </authorList>
    </citation>
    <scope>NUCLEOTIDE SEQUENCE [LARGE SCALE GENOMIC DNA]</scope>
    <source>
        <strain evidence="4">ATCC BAA-381 / LMG 19568 / NCTC 13146 / CH001A</strain>
    </source>
</reference>
<dbReference type="HOGENOM" id="CLU_008505_0_0_7"/>
<accession>A7I306</accession>
<evidence type="ECO:0000313" key="4">
    <source>
        <dbReference type="Proteomes" id="UP000002407"/>
    </source>
</evidence>
<gene>
    <name evidence="3" type="ordered locus">CHAB381_1348</name>
</gene>
<dbReference type="Pfam" id="PF03797">
    <property type="entry name" value="Autotransporter"/>
    <property type="match status" value="1"/>
</dbReference>
<proteinExistence type="predicted"/>
<dbReference type="InterPro" id="IPR006315">
    <property type="entry name" value="OM_autotransptr_brl_dom"/>
</dbReference>
<sequence length="803" mass="86487">MEQFISFANKRETKFQSRFVIGSSIVLALLCSSLNAIEADFTTDYTLNLSGSSLDGDTIKVGTPSSKKSFELDKITEANGVAYMAGASKNNDITDYTLNANINSVVYLQDTVVSLIGAFSENGNVFKNKINVTQTPKTYKRYLDVYGGYTMRANKSANKNIVTILNSNITGGVLGGYSKLGSANLNKVIIKASSVDRDVAGGNSSIGNSNSNEVYIEQGTAVAGDVFGGGQYYNKVFIKSSSINGEVYGGEVDNGDTTKNSVTINSSNIVNNIYGGYSNNGNAFLNTVTVASSNINSIVGGASENGNAINNTVNISHTGGRNKTKLGKYFLVKGKIYGGNSDKGKISGNTLNVKGKDLIAGNIANFENANFYLPKDITTNDIVLQLTNDEDTVLNNVKVIPNEEDGKVVIKNFLPNNKIYIIKKAHIDSELKATDNAEGKLIINGTQELTKNKYISELGASATYDLKLQNDGSNLLLLSAEGTVEPSNPGTVEPSNPGKPIVPNINAKINHALIPNLASTAVVNKSDNDIIKNISNINAIIDNNVSTNTDNLISFAYIEGYKSNIDKNDIDIDGVNVTAGVASRSDNILGGVFLEYAYGDYDGKANSYKSDGDINAYALGALARFDLPYNLFIDSYAKIGRLNNDYTLKGYDNLNVDKDSTFYSLGVFLGHNAYFDSFNLENRIGYAYANVNGYDININGETLKLKDITSQRIKYNGTAYYQTNENTNVYATAKLEYEFDNESELYAPNINKNISSKNDGFSAGGEVGAIYAINPLSNISFGLGAMGGKVDELSANLKFVYEF</sequence>
<evidence type="ECO:0000259" key="2">
    <source>
        <dbReference type="PROSITE" id="PS51208"/>
    </source>
</evidence>
<evidence type="ECO:0000256" key="1">
    <source>
        <dbReference type="SAM" id="SignalP"/>
    </source>
</evidence>
<dbReference type="InterPro" id="IPR005546">
    <property type="entry name" value="Autotransporte_beta"/>
</dbReference>
<dbReference type="eggNOG" id="COG3468">
    <property type="taxonomic scope" value="Bacteria"/>
</dbReference>
<dbReference type="SMART" id="SM00869">
    <property type="entry name" value="Autotransporter"/>
    <property type="match status" value="1"/>
</dbReference>
<name>A7I306_CAMHC</name>
<keyword evidence="1" id="KW-0732">Signal</keyword>